<comment type="caution">
    <text evidence="1">The sequence shown here is derived from an EMBL/GenBank/DDBJ whole genome shotgun (WGS) entry which is preliminary data.</text>
</comment>
<accession>A0ABS6JBV3</accession>
<proteinExistence type="predicted"/>
<reference evidence="1 2" key="1">
    <citation type="submission" date="2021-06" db="EMBL/GenBank/DDBJ databases">
        <title>Bacillus sp. RD4P76, an endophyte from a halophyte.</title>
        <authorList>
            <person name="Sun J.-Q."/>
        </authorList>
    </citation>
    <scope>NUCLEOTIDE SEQUENCE [LARGE SCALE GENOMIC DNA]</scope>
    <source>
        <strain evidence="1 2">CGMCC 1.15917</strain>
    </source>
</reference>
<dbReference type="Proteomes" id="UP000784880">
    <property type="component" value="Unassembled WGS sequence"/>
</dbReference>
<name>A0ABS6JBV3_9BACI</name>
<organism evidence="1 2">
    <name type="scientific">Evansella tamaricis</name>
    <dbReference type="NCBI Taxonomy" id="2069301"/>
    <lineage>
        <taxon>Bacteria</taxon>
        <taxon>Bacillati</taxon>
        <taxon>Bacillota</taxon>
        <taxon>Bacilli</taxon>
        <taxon>Bacillales</taxon>
        <taxon>Bacillaceae</taxon>
        <taxon>Evansella</taxon>
    </lineage>
</organism>
<keyword evidence="2" id="KW-1185">Reference proteome</keyword>
<evidence type="ECO:0000313" key="1">
    <source>
        <dbReference type="EMBL" id="MBU9711164.1"/>
    </source>
</evidence>
<gene>
    <name evidence="1" type="ORF">KS419_05395</name>
</gene>
<evidence type="ECO:0000313" key="2">
    <source>
        <dbReference type="Proteomes" id="UP000784880"/>
    </source>
</evidence>
<dbReference type="EMBL" id="JAHQCS010000060">
    <property type="protein sequence ID" value="MBU9711164.1"/>
    <property type="molecule type" value="Genomic_DNA"/>
</dbReference>
<protein>
    <submittedName>
        <fullName evidence="1">Uncharacterized protein</fullName>
    </submittedName>
</protein>
<dbReference type="RefSeq" id="WP_217065052.1">
    <property type="nucleotide sequence ID" value="NZ_JAHQCS010000060.1"/>
</dbReference>
<sequence>MAIHQEPIDFIDIQAPQHGEGSYYRVIYGDVDWYEDQNFRRAIYIIMGTSTGLKYRRVPHILTTPNEPFELTDLDKVLAAINVLKERNHFH</sequence>